<keyword evidence="1" id="KW-1133">Transmembrane helix</keyword>
<sequence>MIAAYIGSALFSAGVYLMLRRTARKKRIVIAISIFLVLCAAFTVWFINTGGYYGIMGTNGIDPDWAHK</sequence>
<name>A0ABU1MDX8_9HYPH</name>
<evidence type="ECO:0000256" key="1">
    <source>
        <dbReference type="SAM" id="Phobius"/>
    </source>
</evidence>
<reference evidence="2 3" key="1">
    <citation type="submission" date="2023-07" db="EMBL/GenBank/DDBJ databases">
        <title>Sorghum-associated microbial communities from plants grown in Nebraska, USA.</title>
        <authorList>
            <person name="Schachtman D."/>
        </authorList>
    </citation>
    <scope>NUCLEOTIDE SEQUENCE [LARGE SCALE GENOMIC DNA]</scope>
    <source>
        <strain evidence="2 3">DS1730</strain>
    </source>
</reference>
<feature type="transmembrane region" description="Helical" evidence="1">
    <location>
        <begin position="28"/>
        <end position="47"/>
    </location>
</feature>
<keyword evidence="1" id="KW-0472">Membrane</keyword>
<dbReference type="RefSeq" id="WP_310015230.1">
    <property type="nucleotide sequence ID" value="NZ_JAVDQT010000008.1"/>
</dbReference>
<comment type="caution">
    <text evidence="2">The sequence shown here is derived from an EMBL/GenBank/DDBJ whole genome shotgun (WGS) entry which is preliminary data.</text>
</comment>
<organism evidence="2 3">
    <name type="scientific">Brucella pseudogrignonensis</name>
    <dbReference type="NCBI Taxonomy" id="419475"/>
    <lineage>
        <taxon>Bacteria</taxon>
        <taxon>Pseudomonadati</taxon>
        <taxon>Pseudomonadota</taxon>
        <taxon>Alphaproteobacteria</taxon>
        <taxon>Hyphomicrobiales</taxon>
        <taxon>Brucellaceae</taxon>
        <taxon>Brucella/Ochrobactrum group</taxon>
        <taxon>Brucella</taxon>
    </lineage>
</organism>
<evidence type="ECO:0000313" key="2">
    <source>
        <dbReference type="EMBL" id="MDR6433981.1"/>
    </source>
</evidence>
<keyword evidence="3" id="KW-1185">Reference proteome</keyword>
<dbReference type="EMBL" id="JAVDQT010000008">
    <property type="protein sequence ID" value="MDR6433981.1"/>
    <property type="molecule type" value="Genomic_DNA"/>
</dbReference>
<keyword evidence="1" id="KW-0812">Transmembrane</keyword>
<proteinExistence type="predicted"/>
<protein>
    <submittedName>
        <fullName evidence="2">Multisubunit Na+/H+ antiporter MnhC subunit</fullName>
    </submittedName>
</protein>
<evidence type="ECO:0000313" key="3">
    <source>
        <dbReference type="Proteomes" id="UP001184614"/>
    </source>
</evidence>
<dbReference type="Proteomes" id="UP001184614">
    <property type="component" value="Unassembled WGS sequence"/>
</dbReference>
<gene>
    <name evidence="2" type="ORF">J2782_003729</name>
</gene>
<accession>A0ABU1MDX8</accession>